<protein>
    <submittedName>
        <fullName evidence="10">PGA protein</fullName>
    </submittedName>
</protein>
<comment type="similarity">
    <text evidence="1 7">Belongs to the peptidase A1 family.</text>
</comment>
<evidence type="ECO:0000256" key="1">
    <source>
        <dbReference type="ARBA" id="ARBA00007447"/>
    </source>
</evidence>
<evidence type="ECO:0000313" key="11">
    <source>
        <dbReference type="Proteomes" id="UP000604046"/>
    </source>
</evidence>
<feature type="disulfide bond" evidence="6">
    <location>
        <begin position="367"/>
        <end position="405"/>
    </location>
</feature>
<organism evidence="10 11">
    <name type="scientific">Symbiodinium natans</name>
    <dbReference type="NCBI Taxonomy" id="878477"/>
    <lineage>
        <taxon>Eukaryota</taxon>
        <taxon>Sar</taxon>
        <taxon>Alveolata</taxon>
        <taxon>Dinophyceae</taxon>
        <taxon>Suessiales</taxon>
        <taxon>Symbiodiniaceae</taxon>
        <taxon>Symbiodinium</taxon>
    </lineage>
</organism>
<keyword evidence="3 7" id="KW-0064">Aspartyl protease</keyword>
<accession>A0A812S5D3</accession>
<keyword evidence="2 7" id="KW-0645">Protease</keyword>
<keyword evidence="11" id="KW-1185">Reference proteome</keyword>
<evidence type="ECO:0000256" key="3">
    <source>
        <dbReference type="ARBA" id="ARBA00022750"/>
    </source>
</evidence>
<dbReference type="Gene3D" id="2.40.70.10">
    <property type="entry name" value="Acid Proteases"/>
    <property type="match status" value="2"/>
</dbReference>
<dbReference type="GO" id="GO:0004190">
    <property type="term" value="F:aspartic-type endopeptidase activity"/>
    <property type="evidence" value="ECO:0007669"/>
    <property type="project" value="UniProtKB-KW"/>
</dbReference>
<feature type="active site" evidence="5">
    <location>
        <position position="340"/>
    </location>
</feature>
<comment type="caution">
    <text evidence="10">The sequence shown here is derived from an EMBL/GenBank/DDBJ whole genome shotgun (WGS) entry which is preliminary data.</text>
</comment>
<dbReference type="PANTHER" id="PTHR47966:SF51">
    <property type="entry name" value="BETA-SITE APP-CLEAVING ENZYME, ISOFORM A-RELATED"/>
    <property type="match status" value="1"/>
</dbReference>
<feature type="active site" evidence="5">
    <location>
        <position position="143"/>
    </location>
</feature>
<dbReference type="InterPro" id="IPR021109">
    <property type="entry name" value="Peptidase_aspartic_dom_sf"/>
</dbReference>
<evidence type="ECO:0000256" key="7">
    <source>
        <dbReference type="RuleBase" id="RU000454"/>
    </source>
</evidence>
<name>A0A812S5D3_9DINO</name>
<feature type="domain" description="Peptidase A1" evidence="9">
    <location>
        <begin position="127"/>
        <end position="446"/>
    </location>
</feature>
<dbReference type="PRINTS" id="PR00792">
    <property type="entry name" value="PEPSIN"/>
</dbReference>
<dbReference type="PROSITE" id="PS51767">
    <property type="entry name" value="PEPTIDASE_A1"/>
    <property type="match status" value="1"/>
</dbReference>
<keyword evidence="8" id="KW-0732">Signal</keyword>
<evidence type="ECO:0000256" key="4">
    <source>
        <dbReference type="ARBA" id="ARBA00022801"/>
    </source>
</evidence>
<evidence type="ECO:0000256" key="5">
    <source>
        <dbReference type="PIRSR" id="PIRSR601461-1"/>
    </source>
</evidence>
<dbReference type="CDD" id="cd05471">
    <property type="entry name" value="pepsin_like"/>
    <property type="match status" value="1"/>
</dbReference>
<dbReference type="AlphaFoldDB" id="A0A812S5D3"/>
<gene>
    <name evidence="10" type="primary">PGA</name>
    <name evidence="10" type="ORF">SNAT2548_LOCUS25959</name>
</gene>
<keyword evidence="6" id="KW-1015">Disulfide bond</keyword>
<reference evidence="10" key="1">
    <citation type="submission" date="2021-02" db="EMBL/GenBank/DDBJ databases">
        <authorList>
            <person name="Dougan E. K."/>
            <person name="Rhodes N."/>
            <person name="Thang M."/>
            <person name="Chan C."/>
        </authorList>
    </citation>
    <scope>NUCLEOTIDE SEQUENCE</scope>
</reference>
<keyword evidence="4 7" id="KW-0378">Hydrolase</keyword>
<dbReference type="Proteomes" id="UP000604046">
    <property type="component" value="Unassembled WGS sequence"/>
</dbReference>
<evidence type="ECO:0000313" key="10">
    <source>
        <dbReference type="EMBL" id="CAE7464759.1"/>
    </source>
</evidence>
<proteinExistence type="inferred from homology"/>
<dbReference type="InterPro" id="IPR001969">
    <property type="entry name" value="Aspartic_peptidase_AS"/>
</dbReference>
<feature type="signal peptide" evidence="8">
    <location>
        <begin position="1"/>
        <end position="23"/>
    </location>
</feature>
<dbReference type="Pfam" id="PF00026">
    <property type="entry name" value="Asp"/>
    <property type="match status" value="1"/>
</dbReference>
<dbReference type="InterPro" id="IPR034164">
    <property type="entry name" value="Pepsin-like_dom"/>
</dbReference>
<evidence type="ECO:0000256" key="2">
    <source>
        <dbReference type="ARBA" id="ARBA00022670"/>
    </source>
</evidence>
<feature type="chain" id="PRO_5033045963" evidence="8">
    <location>
        <begin position="24"/>
        <end position="507"/>
    </location>
</feature>
<evidence type="ECO:0000256" key="6">
    <source>
        <dbReference type="PIRSR" id="PIRSR601461-2"/>
    </source>
</evidence>
<dbReference type="GO" id="GO:0006508">
    <property type="term" value="P:proteolysis"/>
    <property type="evidence" value="ECO:0007669"/>
    <property type="project" value="UniProtKB-KW"/>
</dbReference>
<dbReference type="EMBL" id="CAJNDS010002412">
    <property type="protein sequence ID" value="CAE7464759.1"/>
    <property type="molecule type" value="Genomic_DNA"/>
</dbReference>
<sequence length="507" mass="55949">MSGRAGVCMSFTVVLFVLQLSSAAKLSANVNGQLRPHAHRQFHDRPLHTTVSAVHLSKKVSIGADTEDADGMGGMVNEFAEKGEVNKAESQSAKATQQEVQKQVQQEFVMPSREYSIQLDNHLNVQYSGRFTIGEQELPVIYDTGSFEVLVLSTKCNTCVKTLSMYDYKKSRSFRDSPNHVVAEHEFVSGDVVTAEGFETLRLGRQDSPVTTSDMTFWMVQSHELKFWKTGHAIFSGIVGLSHVKRLPDGFSGDAREDKSLLEEMHLDAFALCYQRGGTSSPGWLKIGPSISAMAHSPNFQSVDVSGDSHWATKLSQFKVDLDGIDTSSLCKPSCGALIDSGTSLLTFPRSASHITEALKQKVKSDCSNLDELPTLYFELDGAEVVLPPRAYIFKVVDNNGHPYCRGAFMKVDKESQFGEVFILGMPFLRYYFTVFDRQNKKVHIARSTEDCQVAPHMSLLATNSSASGRAGRHGFASADFLQATEADLNDVISPPWTSTAEKFIRL</sequence>
<evidence type="ECO:0000256" key="8">
    <source>
        <dbReference type="SAM" id="SignalP"/>
    </source>
</evidence>
<dbReference type="PROSITE" id="PS00141">
    <property type="entry name" value="ASP_PROTEASE"/>
    <property type="match status" value="1"/>
</dbReference>
<dbReference type="SUPFAM" id="SSF50630">
    <property type="entry name" value="Acid proteases"/>
    <property type="match status" value="1"/>
</dbReference>
<dbReference type="PANTHER" id="PTHR47966">
    <property type="entry name" value="BETA-SITE APP-CLEAVING ENZYME, ISOFORM A-RELATED"/>
    <property type="match status" value="1"/>
</dbReference>
<dbReference type="OrthoDB" id="771136at2759"/>
<dbReference type="InterPro" id="IPR001461">
    <property type="entry name" value="Aspartic_peptidase_A1"/>
</dbReference>
<evidence type="ECO:0000259" key="9">
    <source>
        <dbReference type="PROSITE" id="PS51767"/>
    </source>
</evidence>
<dbReference type="InterPro" id="IPR033121">
    <property type="entry name" value="PEPTIDASE_A1"/>
</dbReference>